<dbReference type="GO" id="GO:0004222">
    <property type="term" value="F:metalloendopeptidase activity"/>
    <property type="evidence" value="ECO:0007669"/>
    <property type="project" value="InterPro"/>
</dbReference>
<sequence>MVREKKDRRYNLLALTGSAALLALAINLAISAVNAHTKKRKRRDLAGSNVRVNLSAPEILQLANSIISKSKAVHDAVGSVPLDKATYANVVLPLAELEAQQFPLVQSCIFPKLVSTSEEVRKASAEAEQRIDSHVLMCRGAWSWVQFLCWLKALNYSMLVVTDMVSNPRNAMNCGMFMAKLERKNLTAEGMFDVVKCSFHAKISQREDVYCVVKAFVARGEWISPEANRYVQCLIRDFERNGLNLTSTKREEVQRLRAHIDDLSVLYIKNMSDESTFLLFSETELAGLPPEFLQSLDKAENGKFKVYLRSRHVIPVLELCKVWSSLPKFSVSHGAFAGKSGISILLSWYDMLIVDFTIQSMKIGMTRKTVAVAYGKRGGEANPSVLKSLVMQIEKPYLFLSAL</sequence>
<evidence type="ECO:0000256" key="9">
    <source>
        <dbReference type="ARBA" id="ARBA00023049"/>
    </source>
</evidence>
<evidence type="ECO:0000256" key="4">
    <source>
        <dbReference type="ARBA" id="ARBA00022490"/>
    </source>
</evidence>
<dbReference type="GO" id="GO:0005737">
    <property type="term" value="C:cytoplasm"/>
    <property type="evidence" value="ECO:0007669"/>
    <property type="project" value="UniProtKB-SubCell"/>
</dbReference>
<name>A0A438DIV9_VITVI</name>
<reference evidence="10 11" key="1">
    <citation type="journal article" date="2018" name="PLoS Genet.">
        <title>Population sequencing reveals clonal diversity and ancestral inbreeding in the grapevine cultivar Chardonnay.</title>
        <authorList>
            <person name="Roach M.J."/>
            <person name="Johnson D.L."/>
            <person name="Bohlmann J."/>
            <person name="van Vuuren H.J."/>
            <person name="Jones S.J."/>
            <person name="Pretorius I.S."/>
            <person name="Schmidt S.A."/>
            <person name="Borneman A.R."/>
        </authorList>
    </citation>
    <scope>NUCLEOTIDE SEQUENCE [LARGE SCALE GENOMIC DNA]</scope>
    <source>
        <strain evidence="11">cv. Chardonnay</strain>
        <tissue evidence="10">Leaf</tissue>
    </source>
</reference>
<dbReference type="Gene3D" id="1.20.1050.40">
    <property type="entry name" value="Endopeptidase. Chain P, domain 1"/>
    <property type="match status" value="1"/>
</dbReference>
<dbReference type="EMBL" id="QGNW01001606">
    <property type="protein sequence ID" value="RVW35415.1"/>
    <property type="molecule type" value="Genomic_DNA"/>
</dbReference>
<keyword evidence="7" id="KW-0378">Hydrolase</keyword>
<dbReference type="InterPro" id="IPR045090">
    <property type="entry name" value="Pept_M3A_M3B"/>
</dbReference>
<keyword evidence="5" id="KW-0645">Protease</keyword>
<evidence type="ECO:0000256" key="7">
    <source>
        <dbReference type="ARBA" id="ARBA00022801"/>
    </source>
</evidence>
<keyword evidence="6" id="KW-0479">Metal-binding</keyword>
<dbReference type="AlphaFoldDB" id="A0A438DIV9"/>
<dbReference type="InterPro" id="IPR024080">
    <property type="entry name" value="Neurolysin/TOP_N"/>
</dbReference>
<evidence type="ECO:0000313" key="11">
    <source>
        <dbReference type="Proteomes" id="UP000288805"/>
    </source>
</evidence>
<dbReference type="GO" id="GO:0006508">
    <property type="term" value="P:proteolysis"/>
    <property type="evidence" value="ECO:0007669"/>
    <property type="project" value="UniProtKB-KW"/>
</dbReference>
<dbReference type="FunFam" id="1.20.1050.40:FF:000001">
    <property type="entry name" value="Thimet oligopeptidase 1"/>
    <property type="match status" value="1"/>
</dbReference>
<comment type="caution">
    <text evidence="10">The sequence shown here is derived from an EMBL/GenBank/DDBJ whole genome shotgun (WGS) entry which is preliminary data.</text>
</comment>
<evidence type="ECO:0000256" key="3">
    <source>
        <dbReference type="ARBA" id="ARBA00006040"/>
    </source>
</evidence>
<keyword evidence="4" id="KW-0963">Cytoplasm</keyword>
<protein>
    <submittedName>
        <fullName evidence="10">Putative thimet oligopeptidase</fullName>
    </submittedName>
</protein>
<evidence type="ECO:0000256" key="2">
    <source>
        <dbReference type="ARBA" id="ARBA00004496"/>
    </source>
</evidence>
<keyword evidence="9" id="KW-0482">Metalloprotease</keyword>
<evidence type="ECO:0000256" key="6">
    <source>
        <dbReference type="ARBA" id="ARBA00022723"/>
    </source>
</evidence>
<dbReference type="Proteomes" id="UP000288805">
    <property type="component" value="Unassembled WGS sequence"/>
</dbReference>
<evidence type="ECO:0000256" key="5">
    <source>
        <dbReference type="ARBA" id="ARBA00022670"/>
    </source>
</evidence>
<comment type="similarity">
    <text evidence="3">Belongs to the peptidase M3 family.</text>
</comment>
<dbReference type="InterPro" id="IPR024077">
    <property type="entry name" value="Neurolysin/TOP_dom2"/>
</dbReference>
<dbReference type="PANTHER" id="PTHR11804">
    <property type="entry name" value="PROTEASE M3 THIMET OLIGOPEPTIDASE-RELATED"/>
    <property type="match status" value="1"/>
</dbReference>
<comment type="subcellular location">
    <subcellularLocation>
        <location evidence="2">Cytoplasm</location>
    </subcellularLocation>
</comment>
<accession>A0A438DIV9</accession>
<comment type="cofactor">
    <cofactor evidence="1">
        <name>Zn(2+)</name>
        <dbReference type="ChEBI" id="CHEBI:29105"/>
    </cofactor>
</comment>
<proteinExistence type="inferred from homology"/>
<organism evidence="10 11">
    <name type="scientific">Vitis vinifera</name>
    <name type="common">Grape</name>
    <dbReference type="NCBI Taxonomy" id="29760"/>
    <lineage>
        <taxon>Eukaryota</taxon>
        <taxon>Viridiplantae</taxon>
        <taxon>Streptophyta</taxon>
        <taxon>Embryophyta</taxon>
        <taxon>Tracheophyta</taxon>
        <taxon>Spermatophyta</taxon>
        <taxon>Magnoliopsida</taxon>
        <taxon>eudicotyledons</taxon>
        <taxon>Gunneridae</taxon>
        <taxon>Pentapetalae</taxon>
        <taxon>rosids</taxon>
        <taxon>Vitales</taxon>
        <taxon>Vitaceae</taxon>
        <taxon>Viteae</taxon>
        <taxon>Vitis</taxon>
    </lineage>
</organism>
<keyword evidence="8" id="KW-0862">Zinc</keyword>
<dbReference type="PANTHER" id="PTHR11804:SF82">
    <property type="entry name" value="THIMET OLIGOPEPTIDASE-RELATED"/>
    <property type="match status" value="1"/>
</dbReference>
<evidence type="ECO:0000313" key="10">
    <source>
        <dbReference type="EMBL" id="RVW35415.1"/>
    </source>
</evidence>
<dbReference type="Gene3D" id="1.10.1370.10">
    <property type="entry name" value="Neurolysin, domain 3"/>
    <property type="match status" value="1"/>
</dbReference>
<evidence type="ECO:0000256" key="1">
    <source>
        <dbReference type="ARBA" id="ARBA00001947"/>
    </source>
</evidence>
<evidence type="ECO:0000256" key="8">
    <source>
        <dbReference type="ARBA" id="ARBA00022833"/>
    </source>
</evidence>
<dbReference type="SUPFAM" id="SSF55486">
    <property type="entry name" value="Metalloproteases ('zincins'), catalytic domain"/>
    <property type="match status" value="1"/>
</dbReference>
<dbReference type="GO" id="GO:0046872">
    <property type="term" value="F:metal ion binding"/>
    <property type="evidence" value="ECO:0007669"/>
    <property type="project" value="UniProtKB-KW"/>
</dbReference>
<gene>
    <name evidence="10" type="primary">VvCHDh000835_3</name>
    <name evidence="10" type="ORF">CK203_077086</name>
</gene>